<proteinExistence type="predicted"/>
<dbReference type="EMBL" id="JAMYWD010000003">
    <property type="protein sequence ID" value="KAJ4976457.1"/>
    <property type="molecule type" value="Genomic_DNA"/>
</dbReference>
<sequence length="133" mass="14533">MPIRIGDDSDWKKLRTGSVIDIGKEACHSPFGKVALGVLKRLAKDAQGDKSAGFGPICSVHGVDGHSFNQGSLSSPPGSNEVRSFDSGPSEALPFLRSTQFYFTGIPQEFLLLVHRDYPLSNTFWSSLKHKKK</sequence>
<reference evidence="1" key="1">
    <citation type="journal article" date="2023" name="Plant J.">
        <title>The genome of the king protea, Protea cynaroides.</title>
        <authorList>
            <person name="Chang J."/>
            <person name="Duong T.A."/>
            <person name="Schoeman C."/>
            <person name="Ma X."/>
            <person name="Roodt D."/>
            <person name="Barker N."/>
            <person name="Li Z."/>
            <person name="Van de Peer Y."/>
            <person name="Mizrachi E."/>
        </authorList>
    </citation>
    <scope>NUCLEOTIDE SEQUENCE</scope>
    <source>
        <tissue evidence="1">Young leaves</tissue>
    </source>
</reference>
<dbReference type="Proteomes" id="UP001141806">
    <property type="component" value="Unassembled WGS sequence"/>
</dbReference>
<organism evidence="1 2">
    <name type="scientific">Protea cynaroides</name>
    <dbReference type="NCBI Taxonomy" id="273540"/>
    <lineage>
        <taxon>Eukaryota</taxon>
        <taxon>Viridiplantae</taxon>
        <taxon>Streptophyta</taxon>
        <taxon>Embryophyta</taxon>
        <taxon>Tracheophyta</taxon>
        <taxon>Spermatophyta</taxon>
        <taxon>Magnoliopsida</taxon>
        <taxon>Proteales</taxon>
        <taxon>Proteaceae</taxon>
        <taxon>Protea</taxon>
    </lineage>
</organism>
<dbReference type="AlphaFoldDB" id="A0A9Q0KTK2"/>
<name>A0A9Q0KTK2_9MAGN</name>
<protein>
    <submittedName>
        <fullName evidence="1">Uncharacterized protein</fullName>
    </submittedName>
</protein>
<accession>A0A9Q0KTK2</accession>
<evidence type="ECO:0000313" key="1">
    <source>
        <dbReference type="EMBL" id="KAJ4976457.1"/>
    </source>
</evidence>
<comment type="caution">
    <text evidence="1">The sequence shown here is derived from an EMBL/GenBank/DDBJ whole genome shotgun (WGS) entry which is preliminary data.</text>
</comment>
<keyword evidence="2" id="KW-1185">Reference proteome</keyword>
<gene>
    <name evidence="1" type="ORF">NE237_001563</name>
</gene>
<evidence type="ECO:0000313" key="2">
    <source>
        <dbReference type="Proteomes" id="UP001141806"/>
    </source>
</evidence>